<evidence type="ECO:0000256" key="1">
    <source>
        <dbReference type="ARBA" id="ARBA00010702"/>
    </source>
</evidence>
<feature type="compositionally biased region" description="Low complexity" evidence="13">
    <location>
        <begin position="363"/>
        <end position="378"/>
    </location>
</feature>
<comment type="catalytic activity">
    <reaction evidence="11">
        <text>alpha-NAD(+) + H2O = ADP-D-ribose + nicotinamide + H(+)</text>
        <dbReference type="Rhea" id="RHEA:68792"/>
        <dbReference type="ChEBI" id="CHEBI:15377"/>
        <dbReference type="ChEBI" id="CHEBI:15378"/>
        <dbReference type="ChEBI" id="CHEBI:17154"/>
        <dbReference type="ChEBI" id="CHEBI:57967"/>
        <dbReference type="ChEBI" id="CHEBI:77017"/>
    </reaction>
</comment>
<keyword evidence="12" id="KW-0460">Magnesium</keyword>
<keyword evidence="3" id="KW-0378">Hydrolase</keyword>
<feature type="binding site" evidence="12">
    <location>
        <position position="55"/>
    </location>
    <ligand>
        <name>Mg(2+)</name>
        <dbReference type="ChEBI" id="CHEBI:18420"/>
        <label>1</label>
    </ligand>
</feature>
<feature type="region of interest" description="Disordered" evidence="13">
    <location>
        <begin position="350"/>
        <end position="388"/>
    </location>
</feature>
<dbReference type="AlphaFoldDB" id="A0A6B2L6A6"/>
<dbReference type="EMBL" id="GIBP01003530">
    <property type="protein sequence ID" value="NDV32499.1"/>
    <property type="molecule type" value="Transcribed_RNA"/>
</dbReference>
<feature type="binding site" evidence="12">
    <location>
        <position position="57"/>
    </location>
    <ligand>
        <name>Mg(2+)</name>
        <dbReference type="ChEBI" id="CHEBI:18420"/>
        <label>1</label>
    </ligand>
</feature>
<evidence type="ECO:0000256" key="4">
    <source>
        <dbReference type="ARBA" id="ARBA00041057"/>
    </source>
</evidence>
<evidence type="ECO:0000256" key="6">
    <source>
        <dbReference type="ARBA" id="ARBA00042471"/>
    </source>
</evidence>
<evidence type="ECO:0000256" key="9">
    <source>
        <dbReference type="ARBA" id="ARBA00043187"/>
    </source>
</evidence>
<evidence type="ECO:0000256" key="3">
    <source>
        <dbReference type="ARBA" id="ARBA00022801"/>
    </source>
</evidence>
<dbReference type="Gene3D" id="1.10.4080.10">
    <property type="entry name" value="ADP-ribosylation/Crystallin J1"/>
    <property type="match status" value="1"/>
</dbReference>
<dbReference type="Pfam" id="PF03747">
    <property type="entry name" value="ADP_ribosyl_GH"/>
    <property type="match status" value="1"/>
</dbReference>
<evidence type="ECO:0000256" key="2">
    <source>
        <dbReference type="ARBA" id="ARBA00012255"/>
    </source>
</evidence>
<name>A0A6B2L6A6_9EUKA</name>
<keyword evidence="12" id="KW-0479">Metal-binding</keyword>
<protein>
    <recommendedName>
        <fullName evidence="4">ADP-ribosylhydrolase ARH3</fullName>
        <ecNumber evidence="2">3.2.1.143</ecNumber>
    </recommendedName>
    <alternativeName>
        <fullName evidence="5">ADP-ribose glycohydrolase ARH3</fullName>
    </alternativeName>
    <alternativeName>
        <fullName evidence="6">ADP-ribosylhydrolase 3</fullName>
    </alternativeName>
    <alternativeName>
        <fullName evidence="9">O-acetyl-ADP-ribose deacetylase ARH3</fullName>
    </alternativeName>
    <alternativeName>
        <fullName evidence="10">Poly(ADP-ribose) glycohydrolase ARH3</fullName>
    </alternativeName>
    <alternativeName>
        <fullName evidence="8">[Protein ADP-ribosylarginine] hydrolase-like protein 2</fullName>
    </alternativeName>
    <alternativeName>
        <fullName evidence="7">[Protein ADP-ribosylserine] hydrolase</fullName>
    </alternativeName>
</protein>
<feature type="binding site" evidence="12">
    <location>
        <position position="298"/>
    </location>
    <ligand>
        <name>Mg(2+)</name>
        <dbReference type="ChEBI" id="CHEBI:18420"/>
        <label>1</label>
    </ligand>
</feature>
<proteinExistence type="inferred from homology"/>
<dbReference type="InterPro" id="IPR005502">
    <property type="entry name" value="Ribosyl_crysJ1"/>
</dbReference>
<evidence type="ECO:0000256" key="7">
    <source>
        <dbReference type="ARBA" id="ARBA00042722"/>
    </source>
</evidence>
<evidence type="ECO:0000256" key="13">
    <source>
        <dbReference type="SAM" id="MobiDB-lite"/>
    </source>
</evidence>
<evidence type="ECO:0000256" key="12">
    <source>
        <dbReference type="PIRSR" id="PIRSR605502-1"/>
    </source>
</evidence>
<accession>A0A6B2L6A6</accession>
<organism evidence="14">
    <name type="scientific">Arcella intermedia</name>
    <dbReference type="NCBI Taxonomy" id="1963864"/>
    <lineage>
        <taxon>Eukaryota</taxon>
        <taxon>Amoebozoa</taxon>
        <taxon>Tubulinea</taxon>
        <taxon>Elardia</taxon>
        <taxon>Arcellinida</taxon>
        <taxon>Sphaerothecina</taxon>
        <taxon>Arcellidae</taxon>
        <taxon>Arcella</taxon>
    </lineage>
</organism>
<dbReference type="InterPro" id="IPR036705">
    <property type="entry name" value="Ribosyl_crysJ1_sf"/>
</dbReference>
<feature type="binding site" evidence="12">
    <location>
        <position position="301"/>
    </location>
    <ligand>
        <name>Mg(2+)</name>
        <dbReference type="ChEBI" id="CHEBI:18420"/>
        <label>1</label>
    </ligand>
</feature>
<comment type="similarity">
    <text evidence="1">Belongs to the ADP-ribosylglycohydrolase family.</text>
</comment>
<feature type="compositionally biased region" description="Basic and acidic residues" evidence="13">
    <location>
        <begin position="379"/>
        <end position="388"/>
    </location>
</feature>
<dbReference type="PANTHER" id="PTHR16222">
    <property type="entry name" value="ADP-RIBOSYLGLYCOHYDROLASE"/>
    <property type="match status" value="1"/>
</dbReference>
<feature type="binding site" evidence="12">
    <location>
        <position position="56"/>
    </location>
    <ligand>
        <name>Mg(2+)</name>
        <dbReference type="ChEBI" id="CHEBI:18420"/>
        <label>1</label>
    </ligand>
</feature>
<feature type="binding site" evidence="12">
    <location>
        <position position="300"/>
    </location>
    <ligand>
        <name>Mg(2+)</name>
        <dbReference type="ChEBI" id="CHEBI:18420"/>
        <label>1</label>
    </ligand>
</feature>
<dbReference type="SUPFAM" id="SSF101478">
    <property type="entry name" value="ADP-ribosylglycohydrolase"/>
    <property type="match status" value="1"/>
</dbReference>
<evidence type="ECO:0000313" key="14">
    <source>
        <dbReference type="EMBL" id="NDV32499.1"/>
    </source>
</evidence>
<evidence type="ECO:0000256" key="8">
    <source>
        <dbReference type="ARBA" id="ARBA00042850"/>
    </source>
</evidence>
<evidence type="ECO:0000256" key="10">
    <source>
        <dbReference type="ARBA" id="ARBA00043193"/>
    </source>
</evidence>
<dbReference type="EC" id="3.2.1.143" evidence="2"/>
<comment type="cofactor">
    <cofactor evidence="12">
        <name>Mg(2+)</name>
        <dbReference type="ChEBI" id="CHEBI:18420"/>
    </cofactor>
    <text evidence="12">Binds 2 magnesium ions per subunit.</text>
</comment>
<evidence type="ECO:0000256" key="5">
    <source>
        <dbReference type="ARBA" id="ARBA00042398"/>
    </source>
</evidence>
<sequence>MGSFMGMLLGDTLGAPFEFSSYRTGVEEMKDGFSEVAIWQKHGYNRFQLKPGQWTDDASMGLCLADSLISCNSFDGVDLRFRFHRWWTNGYCNAFGWDAQRRKSYHGTHSVGLGGNISLSMYEFTHYKGDPSPVTKKGDRNTSGNGSVMRNAAVPLFYYKDITKALQYADEQSKSTHQGDEAGECCQLMTYLIVSAMQDPQLTKDQLLLKLQNFQVVKSEDGKLVKGAPLKTVVQLCNSEGEWNWRSPDFRYEQKRAESQPGYIGSYAMDAVAMSLHCLHTTSSFTDCLLKCANMRGDSDSVCSVAGQIAGAVYGFGAIPKNWIYTIFQWDRDMFTLLRAYKLFKHAPSFPVTPAQEPKTDDPPAAAEEAQNAQSAAAEDSKKDDAME</sequence>
<dbReference type="GO" id="GO:0046872">
    <property type="term" value="F:metal ion binding"/>
    <property type="evidence" value="ECO:0007669"/>
    <property type="project" value="UniProtKB-KW"/>
</dbReference>
<dbReference type="PANTHER" id="PTHR16222:SF24">
    <property type="entry name" value="ADP-RIBOSYLHYDROLASE ARH3"/>
    <property type="match status" value="1"/>
</dbReference>
<dbReference type="GO" id="GO:0004649">
    <property type="term" value="F:poly(ADP-ribose) glycohydrolase activity"/>
    <property type="evidence" value="ECO:0007669"/>
    <property type="project" value="UniProtKB-EC"/>
</dbReference>
<reference evidence="14" key="1">
    <citation type="journal article" date="2020" name="J. Eukaryot. Microbiol.">
        <title>De novo Sequencing, Assembly and Annotation of the Transcriptome for the Free-Living Testate Amoeba Arcella intermedia.</title>
        <authorList>
            <person name="Ribeiro G.M."/>
            <person name="Porfirio-Sousa A.L."/>
            <person name="Maurer-Alcala X.X."/>
            <person name="Katz L.A."/>
            <person name="Lahr D.J.G."/>
        </authorList>
    </citation>
    <scope>NUCLEOTIDE SEQUENCE</scope>
</reference>
<evidence type="ECO:0000256" key="11">
    <source>
        <dbReference type="ARBA" id="ARBA00049015"/>
    </source>
</evidence>
<dbReference type="InterPro" id="IPR050792">
    <property type="entry name" value="ADP-ribosylglycohydrolase"/>
</dbReference>